<evidence type="ECO:0000256" key="2">
    <source>
        <dbReference type="SAM" id="MobiDB-lite"/>
    </source>
</evidence>
<evidence type="ECO:0000313" key="4">
    <source>
        <dbReference type="Proteomes" id="UP000789901"/>
    </source>
</evidence>
<dbReference type="EMBL" id="CAJVQB010000449">
    <property type="protein sequence ID" value="CAG8489831.1"/>
    <property type="molecule type" value="Genomic_DNA"/>
</dbReference>
<dbReference type="Proteomes" id="UP000789901">
    <property type="component" value="Unassembled WGS sequence"/>
</dbReference>
<feature type="coiled-coil region" evidence="1">
    <location>
        <begin position="73"/>
        <end position="122"/>
    </location>
</feature>
<gene>
    <name evidence="3" type="ORF">GMARGA_LOCUS1665</name>
</gene>
<reference evidence="3 4" key="1">
    <citation type="submission" date="2021-06" db="EMBL/GenBank/DDBJ databases">
        <authorList>
            <person name="Kallberg Y."/>
            <person name="Tangrot J."/>
            <person name="Rosling A."/>
        </authorList>
    </citation>
    <scope>NUCLEOTIDE SEQUENCE [LARGE SCALE GENOMIC DNA]</scope>
    <source>
        <strain evidence="3 4">120-4 pot B 10/14</strain>
    </source>
</reference>
<organism evidence="3 4">
    <name type="scientific">Gigaspora margarita</name>
    <dbReference type="NCBI Taxonomy" id="4874"/>
    <lineage>
        <taxon>Eukaryota</taxon>
        <taxon>Fungi</taxon>
        <taxon>Fungi incertae sedis</taxon>
        <taxon>Mucoromycota</taxon>
        <taxon>Glomeromycotina</taxon>
        <taxon>Glomeromycetes</taxon>
        <taxon>Diversisporales</taxon>
        <taxon>Gigasporaceae</taxon>
        <taxon>Gigaspora</taxon>
    </lineage>
</organism>
<evidence type="ECO:0000256" key="1">
    <source>
        <dbReference type="SAM" id="Coils"/>
    </source>
</evidence>
<feature type="compositionally biased region" description="Basic and acidic residues" evidence="2">
    <location>
        <begin position="60"/>
        <end position="69"/>
    </location>
</feature>
<comment type="caution">
    <text evidence="3">The sequence shown here is derived from an EMBL/GenBank/DDBJ whole genome shotgun (WGS) entry which is preliminary data.</text>
</comment>
<keyword evidence="1" id="KW-0175">Coiled coil</keyword>
<sequence length="150" mass="18051">MVKKAVPKMMEIANNFLNQLDERIAELYEKADPDEQRVFKENLKKYFSNKKPLNNQQPQKETEEKEKTPYQLYLEEKNEREKLQETLQGKDKEYQLGLINLNKEIKSDYKEAIERRQNTEEGVIVNSLYEYLDKRAKEGEHLKKQNLFHI</sequence>
<proteinExistence type="predicted"/>
<keyword evidence="4" id="KW-1185">Reference proteome</keyword>
<feature type="region of interest" description="Disordered" evidence="2">
    <location>
        <begin position="47"/>
        <end position="69"/>
    </location>
</feature>
<accession>A0ABM8W001</accession>
<protein>
    <submittedName>
        <fullName evidence="3">13544_t:CDS:1</fullName>
    </submittedName>
</protein>
<name>A0ABM8W001_GIGMA</name>
<evidence type="ECO:0000313" key="3">
    <source>
        <dbReference type="EMBL" id="CAG8489831.1"/>
    </source>
</evidence>